<dbReference type="RefSeq" id="WP_301192010.1">
    <property type="nucleotide sequence ID" value="NZ_JAPDPJ010000054.1"/>
</dbReference>
<evidence type="ECO:0000256" key="2">
    <source>
        <dbReference type="ARBA" id="ARBA00022748"/>
    </source>
</evidence>
<dbReference type="AlphaFoldDB" id="A0AAE3M7W8"/>
<dbReference type="InterPro" id="IPR050553">
    <property type="entry name" value="Thioredoxin_ResA/DsbE_sf"/>
</dbReference>
<dbReference type="SUPFAM" id="SSF52833">
    <property type="entry name" value="Thioredoxin-like"/>
    <property type="match status" value="1"/>
</dbReference>
<comment type="caution">
    <text evidence="6">The sequence shown here is derived from an EMBL/GenBank/DDBJ whole genome shotgun (WGS) entry which is preliminary data.</text>
</comment>
<evidence type="ECO:0000256" key="3">
    <source>
        <dbReference type="ARBA" id="ARBA00023157"/>
    </source>
</evidence>
<dbReference type="InterPro" id="IPR036249">
    <property type="entry name" value="Thioredoxin-like_sf"/>
</dbReference>
<keyword evidence="7" id="KW-1185">Reference proteome</keyword>
<dbReference type="PROSITE" id="PS51352">
    <property type="entry name" value="THIOREDOXIN_2"/>
    <property type="match status" value="1"/>
</dbReference>
<evidence type="ECO:0000313" key="6">
    <source>
        <dbReference type="EMBL" id="MCW3788450.1"/>
    </source>
</evidence>
<dbReference type="GO" id="GO:0017004">
    <property type="term" value="P:cytochrome complex assembly"/>
    <property type="evidence" value="ECO:0007669"/>
    <property type="project" value="UniProtKB-KW"/>
</dbReference>
<dbReference type="InterPro" id="IPR000866">
    <property type="entry name" value="AhpC/TSA"/>
</dbReference>
<dbReference type="PANTHER" id="PTHR42852:SF6">
    <property type="entry name" value="THIOL:DISULFIDE INTERCHANGE PROTEIN DSBE"/>
    <property type="match status" value="1"/>
</dbReference>
<dbReference type="PANTHER" id="PTHR42852">
    <property type="entry name" value="THIOL:DISULFIDE INTERCHANGE PROTEIN DSBE"/>
    <property type="match status" value="1"/>
</dbReference>
<evidence type="ECO:0000259" key="5">
    <source>
        <dbReference type="PROSITE" id="PS51352"/>
    </source>
</evidence>
<keyword evidence="2" id="KW-0201">Cytochrome c-type biogenesis</keyword>
<keyword evidence="4" id="KW-0676">Redox-active center</keyword>
<organism evidence="6 7">
    <name type="scientific">Plebeiibacterium sediminum</name>
    <dbReference type="NCBI Taxonomy" id="2992112"/>
    <lineage>
        <taxon>Bacteria</taxon>
        <taxon>Pseudomonadati</taxon>
        <taxon>Bacteroidota</taxon>
        <taxon>Bacteroidia</taxon>
        <taxon>Marinilabiliales</taxon>
        <taxon>Marinilabiliaceae</taxon>
        <taxon>Plebeiibacterium</taxon>
    </lineage>
</organism>
<gene>
    <name evidence="6" type="ORF">OM075_18420</name>
</gene>
<dbReference type="GO" id="GO:0030313">
    <property type="term" value="C:cell envelope"/>
    <property type="evidence" value="ECO:0007669"/>
    <property type="project" value="UniProtKB-SubCell"/>
</dbReference>
<comment type="subcellular location">
    <subcellularLocation>
        <location evidence="1">Cell envelope</location>
    </subcellularLocation>
</comment>
<dbReference type="InterPro" id="IPR013766">
    <property type="entry name" value="Thioredoxin_domain"/>
</dbReference>
<evidence type="ECO:0000313" key="7">
    <source>
        <dbReference type="Proteomes" id="UP001209229"/>
    </source>
</evidence>
<evidence type="ECO:0000256" key="4">
    <source>
        <dbReference type="ARBA" id="ARBA00023284"/>
    </source>
</evidence>
<name>A0AAE3M7W8_9BACT</name>
<sequence>MRKLKLIILVVLAGPGFISFINGLPEPKVGLGIGDKVPEFKTTLINGADFDLESLRGKMVLVDFWASYDGESRVDNHQKMRLQKEFANCKFYNGEGFVVVAISLDRFKSPLNKAIEEDGMTNALHICDYLGAESSIAKAYNVEKPTNYLIDGDGRLIASSTSIDKVASSLEYLRRN</sequence>
<feature type="domain" description="Thioredoxin" evidence="5">
    <location>
        <begin position="31"/>
        <end position="176"/>
    </location>
</feature>
<proteinExistence type="predicted"/>
<keyword evidence="3" id="KW-1015">Disulfide bond</keyword>
<protein>
    <submittedName>
        <fullName evidence="6">TlpA family protein disulfide reductase</fullName>
    </submittedName>
</protein>
<accession>A0AAE3M7W8</accession>
<dbReference type="Pfam" id="PF00578">
    <property type="entry name" value="AhpC-TSA"/>
    <property type="match status" value="1"/>
</dbReference>
<reference evidence="6" key="1">
    <citation type="submission" date="2022-10" db="EMBL/GenBank/DDBJ databases">
        <authorList>
            <person name="Yu W.X."/>
        </authorList>
    </citation>
    <scope>NUCLEOTIDE SEQUENCE</scope>
    <source>
        <strain evidence="6">AAT</strain>
    </source>
</reference>
<evidence type="ECO:0000256" key="1">
    <source>
        <dbReference type="ARBA" id="ARBA00004196"/>
    </source>
</evidence>
<dbReference type="CDD" id="cd02966">
    <property type="entry name" value="TlpA_like_family"/>
    <property type="match status" value="1"/>
</dbReference>
<dbReference type="Proteomes" id="UP001209229">
    <property type="component" value="Unassembled WGS sequence"/>
</dbReference>
<dbReference type="EMBL" id="JAPDPJ010000054">
    <property type="protein sequence ID" value="MCW3788450.1"/>
    <property type="molecule type" value="Genomic_DNA"/>
</dbReference>
<dbReference type="Gene3D" id="3.40.30.10">
    <property type="entry name" value="Glutaredoxin"/>
    <property type="match status" value="1"/>
</dbReference>